<dbReference type="Pfam" id="PF14009">
    <property type="entry name" value="PADRE"/>
    <property type="match status" value="1"/>
</dbReference>
<evidence type="ECO:0000256" key="1">
    <source>
        <dbReference type="SAM" id="MobiDB-lite"/>
    </source>
</evidence>
<reference evidence="2" key="2">
    <citation type="submission" date="2017-06" db="EMBL/GenBank/DDBJ databases">
        <title>WGS assembly of Brachypodium distachyon.</title>
        <authorList>
            <consortium name="The International Brachypodium Initiative"/>
            <person name="Lucas S."/>
            <person name="Harmon-Smith M."/>
            <person name="Lail K."/>
            <person name="Tice H."/>
            <person name="Grimwood J."/>
            <person name="Bruce D."/>
            <person name="Barry K."/>
            <person name="Shu S."/>
            <person name="Lindquist E."/>
            <person name="Wang M."/>
            <person name="Pitluck S."/>
            <person name="Vogel J.P."/>
            <person name="Garvin D.F."/>
            <person name="Mockler T.C."/>
            <person name="Schmutz J."/>
            <person name="Rokhsar D."/>
            <person name="Bevan M.W."/>
        </authorList>
    </citation>
    <scope>NUCLEOTIDE SEQUENCE</scope>
    <source>
        <strain evidence="2">Bd21</strain>
    </source>
</reference>
<feature type="region of interest" description="Disordered" evidence="1">
    <location>
        <begin position="89"/>
        <end position="170"/>
    </location>
</feature>
<feature type="compositionally biased region" description="Basic residues" evidence="1">
    <location>
        <begin position="103"/>
        <end position="114"/>
    </location>
</feature>
<dbReference type="EMBL" id="CM000883">
    <property type="protein sequence ID" value="KQJ90796.1"/>
    <property type="molecule type" value="Genomic_DNA"/>
</dbReference>
<dbReference type="STRING" id="15368.A0A0Q3EWN1"/>
<keyword evidence="4" id="KW-1185">Reference proteome</keyword>
<feature type="compositionally biased region" description="Basic residues" evidence="1">
    <location>
        <begin position="136"/>
        <end position="159"/>
    </location>
</feature>
<protein>
    <submittedName>
        <fullName evidence="2 3">Uncharacterized protein</fullName>
    </submittedName>
</protein>
<reference evidence="3" key="3">
    <citation type="submission" date="2018-08" db="UniProtKB">
        <authorList>
            <consortium name="EnsemblPlants"/>
        </authorList>
    </citation>
    <scope>IDENTIFICATION</scope>
    <source>
        <strain evidence="3">cv. Bd21</strain>
    </source>
</reference>
<evidence type="ECO:0000313" key="3">
    <source>
        <dbReference type="EnsemblPlants" id="KQJ90796"/>
    </source>
</evidence>
<sequence>MGSCVSRSQASAGSAAITANVVDIDGSMAQFVAPVTASEALEATASSTQLFFLCSSDELRFEAPPRALAADEPLQPGWRVALLGAAAAHAPPPALRPGDGRARRQGHLRPRPRPHATTEGGSSFAAPRGRGETLGKTRKRAAGYRSRSPRRRAAARAKRLGAILEASDSD</sequence>
<dbReference type="EnsemblPlants" id="KQJ90796">
    <property type="protein sequence ID" value="KQJ90796"/>
    <property type="gene ID" value="BRADI_4g33975v3"/>
</dbReference>
<dbReference type="InParanoid" id="A0A0Q3EWN1"/>
<dbReference type="InterPro" id="IPR025322">
    <property type="entry name" value="PADRE_dom"/>
</dbReference>
<name>A0A0Q3EWN1_BRADI</name>
<dbReference type="Gramene" id="KQJ90796">
    <property type="protein sequence ID" value="KQJ90796"/>
    <property type="gene ID" value="BRADI_4g33975v3"/>
</dbReference>
<evidence type="ECO:0000313" key="2">
    <source>
        <dbReference type="EMBL" id="KQJ90796.1"/>
    </source>
</evidence>
<proteinExistence type="predicted"/>
<accession>A0A0Q3EWN1</accession>
<organism evidence="2">
    <name type="scientific">Brachypodium distachyon</name>
    <name type="common">Purple false brome</name>
    <name type="synonym">Trachynia distachya</name>
    <dbReference type="NCBI Taxonomy" id="15368"/>
    <lineage>
        <taxon>Eukaryota</taxon>
        <taxon>Viridiplantae</taxon>
        <taxon>Streptophyta</taxon>
        <taxon>Embryophyta</taxon>
        <taxon>Tracheophyta</taxon>
        <taxon>Spermatophyta</taxon>
        <taxon>Magnoliopsida</taxon>
        <taxon>Liliopsida</taxon>
        <taxon>Poales</taxon>
        <taxon>Poaceae</taxon>
        <taxon>BOP clade</taxon>
        <taxon>Pooideae</taxon>
        <taxon>Stipodae</taxon>
        <taxon>Brachypodieae</taxon>
        <taxon>Brachypodium</taxon>
    </lineage>
</organism>
<evidence type="ECO:0000313" key="4">
    <source>
        <dbReference type="Proteomes" id="UP000008810"/>
    </source>
</evidence>
<gene>
    <name evidence="2" type="ORF">BRADI_4g33975v3</name>
</gene>
<dbReference type="Proteomes" id="UP000008810">
    <property type="component" value="Chromosome 4"/>
</dbReference>
<dbReference type="AlphaFoldDB" id="A0A0Q3EWN1"/>
<dbReference type="OrthoDB" id="843671at2759"/>
<reference evidence="2 3" key="1">
    <citation type="journal article" date="2010" name="Nature">
        <title>Genome sequencing and analysis of the model grass Brachypodium distachyon.</title>
        <authorList>
            <consortium name="International Brachypodium Initiative"/>
        </authorList>
    </citation>
    <scope>NUCLEOTIDE SEQUENCE [LARGE SCALE GENOMIC DNA]</scope>
    <source>
        <strain evidence="2 3">Bd21</strain>
    </source>
</reference>